<feature type="compositionally biased region" description="Low complexity" evidence="1">
    <location>
        <begin position="637"/>
        <end position="646"/>
    </location>
</feature>
<feature type="transmembrane region" description="Helical" evidence="2">
    <location>
        <begin position="1038"/>
        <end position="1061"/>
    </location>
</feature>
<comment type="caution">
    <text evidence="4">The sequence shown here is derived from an EMBL/GenBank/DDBJ whole genome shotgun (WGS) entry which is preliminary data.</text>
</comment>
<feature type="region of interest" description="Disordered" evidence="1">
    <location>
        <begin position="615"/>
        <end position="728"/>
    </location>
</feature>
<proteinExistence type="predicted"/>
<dbReference type="Pfam" id="PF25474">
    <property type="entry name" value="TPR_TmcB"/>
    <property type="match status" value="1"/>
</dbReference>
<feature type="transmembrane region" description="Helical" evidence="2">
    <location>
        <begin position="180"/>
        <end position="197"/>
    </location>
</feature>
<feature type="compositionally biased region" description="Polar residues" evidence="1">
    <location>
        <begin position="1"/>
        <end position="26"/>
    </location>
</feature>
<feature type="compositionally biased region" description="Low complexity" evidence="1">
    <location>
        <begin position="655"/>
        <end position="668"/>
    </location>
</feature>
<feature type="domain" description="TmcB/TmcC TPR repeats" evidence="3">
    <location>
        <begin position="510"/>
        <end position="621"/>
    </location>
</feature>
<protein>
    <recommendedName>
        <fullName evidence="3">TmcB/TmcC TPR repeats domain-containing protein</fullName>
    </recommendedName>
</protein>
<feature type="transmembrane region" description="Helical" evidence="2">
    <location>
        <begin position="77"/>
        <end position="102"/>
    </location>
</feature>
<sequence>MASLQPRQSSNARMPSVSPSFRQNDSGPRASTSRRHTATRDSEVAPTQTVGESFADSYEGGDEFLVDASVLKQAKNVLFNVLFFTVYGNESALIPGVIAILIEDLQIPVFYLCSRLSAAYYIPSIIGSSLETRYEDYSINTFTTFFGIAAGLVFLMALNIVFVAWGFVRGQHKYVWPINTLRVLGTFVPTVLFIPILDILTTTFQCTTISTDTTTFGGLACSSGTRIPYMVVSAVTIATFVPCTFLINLLFLDSDPAKKGPNSKAHGRGEMIYAILKTVLSFVWKIPQDYTMLLKVGIVLAVSVIMMITQVYFYPYYNPKINHLRTATYFASSVIGVVSMLTTVVAYYLGYAQGPEAYIIIIAGFVPAWIAGFVGSGWILAYIQKSTLHRLDDEMRGGSDGKPVFLIYPHVELVARTATTKLNERNRIPTFEQLEFAVRIFKHGQREFPHEPFVRLQWATYLLYLGASKMEANKHLRKCEEMHPAFDGQFQCHFMTQMNNQNREATFLGDGIHLDVASFAEFRKLDKTAKVNHQLALQWQRVLWQSVNSATVKLDELEAVASELYARSEDADAAYAQLVSRFPKSKVLLRFYAKFCLDVTNENAKASALLTRADTLEEEESPNEDQGPNDFNESDSDWNNSSNDGSNKSHRMSKDSLQLVQSSSQDTSPKPVRALPKLQEGSTNGSPANSGPTSPVVARAPKAIKIDTEHRGSISSGGSRSSNHEQKQLQYNQQLRAALLQRNVSDIRIITFAAWLIGIVSICILIASFVIITQNQLSGNGLNYLDWLHNREKNTALSYRRARQLQNAYTSNDPVKFAAIQTQYYSEMLSFQSASESLFAGADMTNDQTYLYYDTPYVPVLVSFYPSITQRQVVNRTLFQVTQGFASAGLHLASLAFSDFANITYNNQFRFIADNFWIIQPTAYDFSMNTIYFDIQDSIVSNATTLTITLTVILIVTVCLALLILDRRVQAFRNKQRQTLDVFKKVPKHSASDVIARLEEAQSEDVFGRDTLSFKARTALEMQMRNGSRAKAMMRMQYIAYGITLTALVAVSASTNLSGIYQVGQLFAIRDQFGDMATFPTRSVSLINDLVNVDTLTWGNRSNLLDALASSWYEELALGLVSTTLVYGDETRYPPSPSYDKYPPALLQYFDGHICLPTDQSVCVNQVYNSSIGFTPDTVGLGLLHLTEQLVGLIFNCASAALDGDFHPQPDLIAFMEAIFEPYYLQGLSRCEQEAMLEGNTILAASTVRNLAIFIAELAVVCIGEFFVFWRMVVHLRFMEHCIVDMIVRLPLSVRNLPDIADWISNMQGRQDRIIKANKDNDDSKDQNKTFWTRLILPFGLRKSVSEIFPKSTKSSNSKKVEIANSKQANIDKANGVKIPTIQATAEIEGDDGNIVIQTASESSLRKRQLSFNGV</sequence>
<dbReference type="OrthoDB" id="2156462at2759"/>
<feature type="transmembrane region" description="Helical" evidence="2">
    <location>
        <begin position="329"/>
        <end position="351"/>
    </location>
</feature>
<gene>
    <name evidence="4" type="ORF">SmJEL517_g03586</name>
</gene>
<feature type="compositionally biased region" description="Polar residues" evidence="1">
    <location>
        <begin position="680"/>
        <end position="693"/>
    </location>
</feature>
<dbReference type="InterPro" id="IPR057352">
    <property type="entry name" value="TPR_TmcB/C"/>
</dbReference>
<evidence type="ECO:0000313" key="5">
    <source>
        <dbReference type="Proteomes" id="UP000319731"/>
    </source>
</evidence>
<keyword evidence="2" id="KW-0812">Transmembrane</keyword>
<reference evidence="4 5" key="1">
    <citation type="journal article" date="2019" name="Sci. Rep.">
        <title>Comparative genomics of chytrid fungi reveal insights into the obligate biotrophic and pathogenic lifestyle of Synchytrium endobioticum.</title>
        <authorList>
            <person name="van de Vossenberg B.T.L.H."/>
            <person name="Warris S."/>
            <person name="Nguyen H.D.T."/>
            <person name="van Gent-Pelzer M.P.E."/>
            <person name="Joly D.L."/>
            <person name="van de Geest H.C."/>
            <person name="Bonants P.J.M."/>
            <person name="Smith D.S."/>
            <person name="Levesque C.A."/>
            <person name="van der Lee T.A.J."/>
        </authorList>
    </citation>
    <scope>NUCLEOTIDE SEQUENCE [LARGE SCALE GENOMIC DNA]</scope>
    <source>
        <strain evidence="4 5">JEL517</strain>
    </source>
</reference>
<dbReference type="PANTHER" id="PTHR31600">
    <property type="entry name" value="TINY MACROCYSTS PROTEIN B-RELATED"/>
    <property type="match status" value="1"/>
</dbReference>
<keyword evidence="2" id="KW-1133">Transmembrane helix</keyword>
<evidence type="ECO:0000256" key="2">
    <source>
        <dbReference type="SAM" id="Phobius"/>
    </source>
</evidence>
<name>A0A507BXU3_9FUNG</name>
<feature type="transmembrane region" description="Helical" evidence="2">
    <location>
        <begin position="749"/>
        <end position="772"/>
    </location>
</feature>
<keyword evidence="2" id="KW-0472">Membrane</keyword>
<feature type="transmembrane region" description="Helical" evidence="2">
    <location>
        <begin position="357"/>
        <end position="383"/>
    </location>
</feature>
<organism evidence="4 5">
    <name type="scientific">Synchytrium microbalum</name>
    <dbReference type="NCBI Taxonomy" id="1806994"/>
    <lineage>
        <taxon>Eukaryota</taxon>
        <taxon>Fungi</taxon>
        <taxon>Fungi incertae sedis</taxon>
        <taxon>Chytridiomycota</taxon>
        <taxon>Chytridiomycota incertae sedis</taxon>
        <taxon>Chytridiomycetes</taxon>
        <taxon>Synchytriales</taxon>
        <taxon>Synchytriaceae</taxon>
        <taxon>Synchytrium</taxon>
    </lineage>
</organism>
<accession>A0A507BXU3</accession>
<dbReference type="InterPro" id="IPR052994">
    <property type="entry name" value="Tiny_macrocysts_regulators"/>
</dbReference>
<dbReference type="GeneID" id="42004811"/>
<evidence type="ECO:0000259" key="3">
    <source>
        <dbReference type="Pfam" id="PF25474"/>
    </source>
</evidence>
<dbReference type="EMBL" id="QEAO01000019">
    <property type="protein sequence ID" value="TPX33607.1"/>
    <property type="molecule type" value="Genomic_DNA"/>
</dbReference>
<feature type="region of interest" description="Disordered" evidence="1">
    <location>
        <begin position="1"/>
        <end position="51"/>
    </location>
</feature>
<evidence type="ECO:0000256" key="1">
    <source>
        <dbReference type="SAM" id="MobiDB-lite"/>
    </source>
</evidence>
<dbReference type="PANTHER" id="PTHR31600:SF2">
    <property type="entry name" value="GAMETE ENRICHED GENE 10 PROTEIN-RELATED"/>
    <property type="match status" value="1"/>
</dbReference>
<feature type="transmembrane region" description="Helical" evidence="2">
    <location>
        <begin position="293"/>
        <end position="317"/>
    </location>
</feature>
<evidence type="ECO:0000313" key="4">
    <source>
        <dbReference type="EMBL" id="TPX33607.1"/>
    </source>
</evidence>
<feature type="transmembrane region" description="Helical" evidence="2">
    <location>
        <begin position="946"/>
        <end position="965"/>
    </location>
</feature>
<dbReference type="RefSeq" id="XP_031024549.1">
    <property type="nucleotide sequence ID" value="XM_031169514.1"/>
</dbReference>
<dbReference type="Proteomes" id="UP000319731">
    <property type="component" value="Unassembled WGS sequence"/>
</dbReference>
<feature type="transmembrane region" description="Helical" evidence="2">
    <location>
        <begin position="227"/>
        <end position="251"/>
    </location>
</feature>
<dbReference type="STRING" id="1806994.A0A507BXU3"/>
<keyword evidence="5" id="KW-1185">Reference proteome</keyword>
<feature type="transmembrane region" description="Helical" evidence="2">
    <location>
        <begin position="142"/>
        <end position="168"/>
    </location>
</feature>